<dbReference type="Pfam" id="PF23663">
    <property type="entry name" value="Znf_SCAND3"/>
    <property type="match status" value="1"/>
</dbReference>
<dbReference type="Proteomes" id="UP000735302">
    <property type="component" value="Unassembled WGS sequence"/>
</dbReference>
<evidence type="ECO:0000313" key="2">
    <source>
        <dbReference type="EMBL" id="GFO37663.1"/>
    </source>
</evidence>
<evidence type="ECO:0000259" key="1">
    <source>
        <dbReference type="Pfam" id="PF23663"/>
    </source>
</evidence>
<proteinExistence type="predicted"/>
<sequence>MQLTVFSAEDMQENVIHDGGNKTGGEAMVIKQPSISALTERFSASNTCCIHLKETSGAHTCQKCTKIIHVICGHSTLDDGDNDVEGSGASV</sequence>
<organism evidence="2 3">
    <name type="scientific">Plakobranchus ocellatus</name>
    <dbReference type="NCBI Taxonomy" id="259542"/>
    <lineage>
        <taxon>Eukaryota</taxon>
        <taxon>Metazoa</taxon>
        <taxon>Spiralia</taxon>
        <taxon>Lophotrochozoa</taxon>
        <taxon>Mollusca</taxon>
        <taxon>Gastropoda</taxon>
        <taxon>Heterobranchia</taxon>
        <taxon>Euthyneura</taxon>
        <taxon>Panpulmonata</taxon>
        <taxon>Sacoglossa</taxon>
        <taxon>Placobranchoidea</taxon>
        <taxon>Plakobranchidae</taxon>
        <taxon>Plakobranchus</taxon>
    </lineage>
</organism>
<feature type="domain" description="SCAN" evidence="1">
    <location>
        <begin position="56"/>
        <end position="78"/>
    </location>
</feature>
<dbReference type="EMBL" id="BLXT01007282">
    <property type="protein sequence ID" value="GFO37663.1"/>
    <property type="molecule type" value="Genomic_DNA"/>
</dbReference>
<accession>A0AAV4D0F1</accession>
<gene>
    <name evidence="2" type="ORF">PoB_006416800</name>
</gene>
<evidence type="ECO:0000313" key="3">
    <source>
        <dbReference type="Proteomes" id="UP000735302"/>
    </source>
</evidence>
<keyword evidence="3" id="KW-1185">Reference proteome</keyword>
<dbReference type="AlphaFoldDB" id="A0AAV4D0F1"/>
<protein>
    <submittedName>
        <fullName evidence="2">Integrase core domain protein</fullName>
    </submittedName>
</protein>
<comment type="caution">
    <text evidence="2">The sequence shown here is derived from an EMBL/GenBank/DDBJ whole genome shotgun (WGS) entry which is preliminary data.</text>
</comment>
<name>A0AAV4D0F1_9GAST</name>
<reference evidence="2 3" key="1">
    <citation type="journal article" date="2021" name="Elife">
        <title>Chloroplast acquisition without the gene transfer in kleptoplastic sea slugs, Plakobranchus ocellatus.</title>
        <authorList>
            <person name="Maeda T."/>
            <person name="Takahashi S."/>
            <person name="Yoshida T."/>
            <person name="Shimamura S."/>
            <person name="Takaki Y."/>
            <person name="Nagai Y."/>
            <person name="Toyoda A."/>
            <person name="Suzuki Y."/>
            <person name="Arimoto A."/>
            <person name="Ishii H."/>
            <person name="Satoh N."/>
            <person name="Nishiyama T."/>
            <person name="Hasebe M."/>
            <person name="Maruyama T."/>
            <person name="Minagawa J."/>
            <person name="Obokata J."/>
            <person name="Shigenobu S."/>
        </authorList>
    </citation>
    <scope>NUCLEOTIDE SEQUENCE [LARGE SCALE GENOMIC DNA]</scope>
</reference>
<dbReference type="InterPro" id="IPR057560">
    <property type="entry name" value="Znf_SCAND3"/>
</dbReference>